<comment type="caution">
    <text evidence="3">The sequence shown here is derived from an EMBL/GenBank/DDBJ whole genome shotgun (WGS) entry which is preliminary data.</text>
</comment>
<dbReference type="Proteomes" id="UP001163828">
    <property type="component" value="Unassembled WGS sequence"/>
</dbReference>
<gene>
    <name evidence="3" type="ORF">F5050DRAFT_1714913</name>
</gene>
<dbReference type="InterPro" id="IPR043151">
    <property type="entry name" value="BAH_sf"/>
</dbReference>
<feature type="compositionally biased region" description="Basic and acidic residues" evidence="1">
    <location>
        <begin position="1884"/>
        <end position="1895"/>
    </location>
</feature>
<protein>
    <recommendedName>
        <fullName evidence="2">BAH domain-containing protein</fullName>
    </recommendedName>
</protein>
<proteinExistence type="predicted"/>
<feature type="domain" description="BAH" evidence="2">
    <location>
        <begin position="75"/>
        <end position="217"/>
    </location>
</feature>
<dbReference type="PROSITE" id="PS51038">
    <property type="entry name" value="BAH"/>
    <property type="match status" value="1"/>
</dbReference>
<dbReference type="Gene3D" id="2.30.30.490">
    <property type="match status" value="1"/>
</dbReference>
<evidence type="ECO:0000256" key="1">
    <source>
        <dbReference type="SAM" id="MobiDB-lite"/>
    </source>
</evidence>
<dbReference type="EMBL" id="MU790810">
    <property type="protein sequence ID" value="KAJ3992907.1"/>
    <property type="molecule type" value="Genomic_DNA"/>
</dbReference>
<feature type="compositionally biased region" description="Basic and acidic residues" evidence="1">
    <location>
        <begin position="1997"/>
        <end position="2014"/>
    </location>
</feature>
<reference evidence="3" key="1">
    <citation type="submission" date="2022-08" db="EMBL/GenBank/DDBJ databases">
        <authorList>
            <consortium name="DOE Joint Genome Institute"/>
            <person name="Min B."/>
            <person name="Riley R."/>
            <person name="Sierra-Patev S."/>
            <person name="Naranjo-Ortiz M."/>
            <person name="Looney B."/>
            <person name="Konkel Z."/>
            <person name="Slot J.C."/>
            <person name="Sakamoto Y."/>
            <person name="Steenwyk J.L."/>
            <person name="Rokas A."/>
            <person name="Carro J."/>
            <person name="Camarero S."/>
            <person name="Ferreira P."/>
            <person name="Molpeceres G."/>
            <person name="Ruiz-Duenas F.J."/>
            <person name="Serrano A."/>
            <person name="Henrissat B."/>
            <person name="Drula E."/>
            <person name="Hughes K.W."/>
            <person name="Mata J.L."/>
            <person name="Ishikawa N.K."/>
            <person name="Vargas-Isla R."/>
            <person name="Ushijima S."/>
            <person name="Smith C.A."/>
            <person name="Ahrendt S."/>
            <person name="Andreopoulos W."/>
            <person name="He G."/>
            <person name="Labutti K."/>
            <person name="Lipzen A."/>
            <person name="Ng V."/>
            <person name="Sandor L."/>
            <person name="Barry K."/>
            <person name="Martinez A.T."/>
            <person name="Xiao Y."/>
            <person name="Gibbons J.G."/>
            <person name="Terashima K."/>
            <person name="Hibbett D.S."/>
            <person name="Grigoriev I.V."/>
        </authorList>
    </citation>
    <scope>NUCLEOTIDE SEQUENCE</scope>
    <source>
        <strain evidence="3">TFB10827</strain>
    </source>
</reference>
<dbReference type="InterPro" id="IPR001025">
    <property type="entry name" value="BAH_dom"/>
</dbReference>
<feature type="compositionally biased region" description="Acidic residues" evidence="1">
    <location>
        <begin position="1951"/>
        <end position="1961"/>
    </location>
</feature>
<feature type="region of interest" description="Disordered" evidence="1">
    <location>
        <begin position="919"/>
        <end position="943"/>
    </location>
</feature>
<evidence type="ECO:0000259" key="2">
    <source>
        <dbReference type="PROSITE" id="PS51038"/>
    </source>
</evidence>
<accession>A0ABQ8Q2H7</accession>
<feature type="compositionally biased region" description="Acidic residues" evidence="1">
    <location>
        <begin position="1904"/>
        <end position="1923"/>
    </location>
</feature>
<keyword evidence="4" id="KW-1185">Reference proteome</keyword>
<organism evidence="3 4">
    <name type="scientific">Lentinula boryana</name>
    <dbReference type="NCBI Taxonomy" id="40481"/>
    <lineage>
        <taxon>Eukaryota</taxon>
        <taxon>Fungi</taxon>
        <taxon>Dikarya</taxon>
        <taxon>Basidiomycota</taxon>
        <taxon>Agaricomycotina</taxon>
        <taxon>Agaricomycetes</taxon>
        <taxon>Agaricomycetidae</taxon>
        <taxon>Agaricales</taxon>
        <taxon>Marasmiineae</taxon>
        <taxon>Omphalotaceae</taxon>
        <taxon>Lentinula</taxon>
    </lineage>
</organism>
<evidence type="ECO:0000313" key="3">
    <source>
        <dbReference type="EMBL" id="KAJ3992907.1"/>
    </source>
</evidence>
<feature type="compositionally biased region" description="Basic and acidic residues" evidence="1">
    <location>
        <begin position="1964"/>
        <end position="1975"/>
    </location>
</feature>
<sequence>MPPVLRVRTRKICYDIREKRSPTTKRRRVANKRDREKSPPDPLLLGEIWKDMVANESGNVVERYTIFKDDEGNKVRVRPGSIVFVQNEASQQAFKRGDDNNVLLWLGTVMEIRSDVNGTLCKIRWFYSFEHARPHLARLGGMGEEWTMNYEAGVGPHELFDSDHFDVIDVDAILDRATAALVLSKLMSDRQIYCKKCKVYYHVEELTHQPSGRLENPLSRIIRGFGWESKIENAIGWSQVGTLAVTEKGVTADAITCNLSIEEKVDVFEQVREVLRSIEGVYECNGSSISIYTKKKIACQYYVFRKTSSQDSAHFSSMMDQVSSQLALTRLDSDISQAAVDRFLTSEIFSEPIPKPFIELRSSSPAGVNWHEEESRTEGDFASLDPDVSQAAVDHFLSNGIFSEDIPTSFRASGGSSPVHEIQSECDVSSDEDLGRLDGEVSDSAIDRYLSSGIFTEDIPQPLTNGWRSYASTEPSKEIERFLEHDIFLESTPEVVYTSDNINAFLQSDVFDDSADMLMPLKCLGSLRKELFGKKVTFKSPCSSVVLIEGRSPEVGVDEDWEEEEVLRGAWTAADEMIYHPALLMTIIDRLAEHLAPDVWLEAQEIEAYLSQRRYEMPRKSLGLLFVPPGYYMKVLSQIPEEMRDEDEAALEIRIDPDDLEGYRSVFGYDRGDGCQLVGTVINSGNMHWFAFVVDRREGRNAAYIFGQGTRRMQDTRAFPHLRQFRGYLVFRILCALHGWDDRGPDIVIRSDWTQLGGTECGVYVVDLLWKLQQSNLIMNANQIPTIPRFQCPHKTRLEMSSYLYRNAILGLQHFINLAQERPQEIRMGEGDLVANLDAVLEGYLTRGGGILPRTDRRANVINSELRRVMDICERCRREAAVARQDPAVGPPLKASGNVTAKDMVKSYPELRGLKARGMIRTEEDSDDNEEVEGNKKPKGGARRYRVNLNQSSATARRYETAVEAPVLVEIRRTEQLHGWDDSFDQYEGGPTISAIARLAEEFSVFGDVGTIYFPGSTNQNPLSAHQEYSDRGWRLPAGFCQAFFKHRPVKLDRYLIPDIDYTGTVAWPSFPVRTVGLLEMAEYCKEDPMIALTGVLPKKKQVPWDKIRHLRIDIESSMVEVPLENLYVVCDIDSFILIHKKPPLKKCVGIYSTPLHRGIAPLSTHNHVYVKLVVPPAIIASTGMREDWWEKTFKLSNIPHMSLGRWSHGADLLLFFPRMVHKVPHRQYWATNIPYEVKRMLYEGVLSPALVEAMPEYTHQYTIQGYESWMTQKGKGTTPQTIELQPEEFSRFVDSMNRKAMKGVKDLTKTAAYTYGSMREALKESLSKLQRELGFVDFESFGESRAECESFYDIGINITPGNHPPLVGLWNADRLEESFAGSGYRKGERHNLNTLDRYGGLMAEMGFEHQLRSHKTRTTDNKVKWFKVADVAEGTERYEKDVLQYERILGEEAFTNISYGVRREIRVGYKAIEEVIYGSGLEQVLVSKEEQDARRLVGMVTWVSKPDWSFFCLDRLTALKEFQRKIRESQPQPPNYVILSGLVSYLMQSITSTPVRVPSFVRKALGELQYGGVMARFGQFFISEIDFKLERVVNEIEDRDTAGVYAEAKIVIRKSKARIRQIEAEDKQIPSMISAEGIGKLLVERPYAIMREFVFLPYEYEEFGRGNAIGWEALELVRLFTCAIWVLLKDEEVREKAPRPEELEGLESVLKFWSWDRRYDGLQKPLLMRTTIEGEKWGVESRKRFFPTGEVRLEGKWKVLGECYINRYRAGQKKRSGEEREEMNKCVEKLFEGMQCLPRGNQREPWVGGKNREVVLNVNPNEYRREALGVEGRVKKRGVKGVMKMAKDAQRDAIGLIIGAGVGEYERKVIESQVRKRMSGKGKTGENVKKGGKQEKKKKGEGKEEELGDEDGDEDKDEELEGESSGSSVGEVEDRDGELTDGRGVRGSSDDEESEKDEGESVASEKNENEERIVKMKKTKKERLQQEEGVEEGEEEVRGGEDDHEVGSEISRN</sequence>
<feature type="region of interest" description="Disordered" evidence="1">
    <location>
        <begin position="1874"/>
        <end position="2014"/>
    </location>
</feature>
<name>A0ABQ8Q2H7_9AGAR</name>
<evidence type="ECO:0000313" key="4">
    <source>
        <dbReference type="Proteomes" id="UP001163828"/>
    </source>
</evidence>